<organism evidence="7">
    <name type="scientific">Schistocephalus solidus</name>
    <name type="common">Tapeworm</name>
    <dbReference type="NCBI Taxonomy" id="70667"/>
    <lineage>
        <taxon>Eukaryota</taxon>
        <taxon>Metazoa</taxon>
        <taxon>Spiralia</taxon>
        <taxon>Lophotrochozoa</taxon>
        <taxon>Platyhelminthes</taxon>
        <taxon>Cestoda</taxon>
        <taxon>Eucestoda</taxon>
        <taxon>Diphyllobothriidea</taxon>
        <taxon>Diphyllobothriidae</taxon>
        <taxon>Schistocephalus</taxon>
    </lineage>
</organism>
<dbReference type="InterPro" id="IPR039846">
    <property type="entry name" value="ZCCHC4"/>
</dbReference>
<dbReference type="InterPro" id="IPR041370">
    <property type="entry name" value="Mlase_EEF1AKMT1/ZCCHC4"/>
</dbReference>
<dbReference type="GO" id="GO:0005737">
    <property type="term" value="C:cytoplasm"/>
    <property type="evidence" value="ECO:0007669"/>
    <property type="project" value="UniProtKB-SubCell"/>
</dbReference>
<name>A0A0X3P0H2_SCHSO</name>
<evidence type="ECO:0000259" key="6">
    <source>
        <dbReference type="PROSITE" id="PS00028"/>
    </source>
</evidence>
<feature type="compositionally biased region" description="Basic and acidic residues" evidence="5">
    <location>
        <begin position="408"/>
        <end position="418"/>
    </location>
</feature>
<sequence>MTKKTGVRKRGVYSGASVTENAPTCYHGAKLLFEEKTTKIHTYRCAGFRTARACRKDAEACTSYRLKRMTSALHLCTLPQGDRCYCHTCNLLFARSVGLKDHLGHNFVSGLAKGILRRPSYLLEPLQLSSAHAQIFFSLDWLNFLVAVFHDLGVRNVLCVGAPRLFDFLRIHTEDKYDVTTFLLDIDARLSQFYAPEVFAQFNMLNGHFFEEDTGCAAISTFFEACNGRSIIFCDPPFSVMLQPLMVALTSLMESMKKNGTGSCNKDLMSRDVSIMMTLPYFLGPKLFDTAPNMKMLDYKVTYERHCRLTSAGTGGNSDSNRRVSIVRLFTDLPPKDIRPPPGLESHFRFCEDCQRYSSVDNPHCDICKACTTLHGPPYVHCNACSRCRPPGRVHCNTCGRCVPNSAEHTHHDEPSHESRKRKLSR</sequence>
<feature type="region of interest" description="Disordered" evidence="5">
    <location>
        <begin position="407"/>
        <end position="426"/>
    </location>
</feature>
<dbReference type="PANTHER" id="PTHR13493:SF3">
    <property type="entry name" value="RRNA N6-ADENOSINE-METHYLTRANSFERASE ZCCHC4"/>
    <property type="match status" value="1"/>
</dbReference>
<dbReference type="GO" id="GO:0008988">
    <property type="term" value="F:rRNA (adenine-N6-)-methyltransferase activity"/>
    <property type="evidence" value="ECO:0007669"/>
    <property type="project" value="InterPro"/>
</dbReference>
<dbReference type="PANTHER" id="PTHR13493">
    <property type="entry name" value="ZINC FINGER CCHC DOMAIN-CONTAINING"/>
    <property type="match status" value="1"/>
</dbReference>
<dbReference type="PROSITE" id="PS50216">
    <property type="entry name" value="DHHC"/>
    <property type="match status" value="1"/>
</dbReference>
<accession>A0A0X3P0H2</accession>
<dbReference type="PROSITE" id="PS00028">
    <property type="entry name" value="ZINC_FINGER_C2H2_1"/>
    <property type="match status" value="1"/>
</dbReference>
<dbReference type="AlphaFoldDB" id="A0A0X3P0H2"/>
<evidence type="ECO:0000256" key="5">
    <source>
        <dbReference type="SAM" id="MobiDB-lite"/>
    </source>
</evidence>
<evidence type="ECO:0000256" key="2">
    <source>
        <dbReference type="ARBA" id="ARBA00022490"/>
    </source>
</evidence>
<dbReference type="Pfam" id="PF10237">
    <property type="entry name" value="N6-adenineMlase"/>
    <property type="match status" value="1"/>
</dbReference>
<dbReference type="InterPro" id="IPR013087">
    <property type="entry name" value="Znf_C2H2_type"/>
</dbReference>
<evidence type="ECO:0000256" key="3">
    <source>
        <dbReference type="ARBA" id="ARBA00022603"/>
    </source>
</evidence>
<keyword evidence="2" id="KW-0963">Cytoplasm</keyword>
<evidence type="ECO:0000313" key="7">
    <source>
        <dbReference type="EMBL" id="JAP45153.1"/>
    </source>
</evidence>
<reference evidence="7" key="1">
    <citation type="submission" date="2016-01" db="EMBL/GenBank/DDBJ databases">
        <title>Reference transcriptome for the parasite Schistocephalus solidus: insights into the molecular evolution of parasitism.</title>
        <authorList>
            <person name="Hebert F.O."/>
            <person name="Grambauer S."/>
            <person name="Barber I."/>
            <person name="Landry C.R."/>
            <person name="Aubin-Horth N."/>
        </authorList>
    </citation>
    <scope>NUCLEOTIDE SEQUENCE</scope>
</reference>
<feature type="domain" description="C2H2-type" evidence="6">
    <location>
        <begin position="396"/>
        <end position="417"/>
    </location>
</feature>
<dbReference type="EMBL" id="GEEE01018072">
    <property type="protein sequence ID" value="JAP45153.1"/>
    <property type="molecule type" value="Transcribed_RNA"/>
</dbReference>
<gene>
    <name evidence="7" type="primary">ZCHC4</name>
    <name evidence="7" type="ORF">TR151232</name>
</gene>
<comment type="subcellular location">
    <subcellularLocation>
        <location evidence="1">Cytoplasm</location>
    </subcellularLocation>
</comment>
<keyword evidence="3" id="KW-0489">Methyltransferase</keyword>
<evidence type="ECO:0000256" key="4">
    <source>
        <dbReference type="ARBA" id="ARBA00022679"/>
    </source>
</evidence>
<evidence type="ECO:0000256" key="1">
    <source>
        <dbReference type="ARBA" id="ARBA00004496"/>
    </source>
</evidence>
<protein>
    <submittedName>
        <fullName evidence="7">Zinc finger CCHC domain-containing protein 4</fullName>
    </submittedName>
</protein>
<proteinExistence type="predicted"/>
<keyword evidence="4" id="KW-0808">Transferase</keyword>
<dbReference type="GO" id="GO:0005730">
    <property type="term" value="C:nucleolus"/>
    <property type="evidence" value="ECO:0007669"/>
    <property type="project" value="TreeGrafter"/>
</dbReference>